<evidence type="ECO:0000313" key="2">
    <source>
        <dbReference type="RefSeq" id="XP_033462083.1"/>
    </source>
</evidence>
<evidence type="ECO:0000313" key="1">
    <source>
        <dbReference type="Proteomes" id="UP000504637"/>
    </source>
</evidence>
<organism evidence="2">
    <name type="scientific">Dissoconium aciculare CBS 342.82</name>
    <dbReference type="NCBI Taxonomy" id="1314786"/>
    <lineage>
        <taxon>Eukaryota</taxon>
        <taxon>Fungi</taxon>
        <taxon>Dikarya</taxon>
        <taxon>Ascomycota</taxon>
        <taxon>Pezizomycotina</taxon>
        <taxon>Dothideomycetes</taxon>
        <taxon>Dothideomycetidae</taxon>
        <taxon>Mycosphaerellales</taxon>
        <taxon>Dissoconiaceae</taxon>
        <taxon>Dissoconium</taxon>
    </lineage>
</organism>
<reference evidence="2" key="1">
    <citation type="submission" date="2020-01" db="EMBL/GenBank/DDBJ databases">
        <authorList>
            <consortium name="DOE Joint Genome Institute"/>
            <person name="Haridas S."/>
            <person name="Albert R."/>
            <person name="Binder M."/>
            <person name="Bloem J."/>
            <person name="Labutti K."/>
            <person name="Salamov A."/>
            <person name="Andreopoulos B."/>
            <person name="Baker S.E."/>
            <person name="Barry K."/>
            <person name="Bills G."/>
            <person name="Bluhm B.H."/>
            <person name="Cannon C."/>
            <person name="Castanera R."/>
            <person name="Culley D.E."/>
            <person name="Daum C."/>
            <person name="Ezra D."/>
            <person name="Gonzalez J.B."/>
            <person name="Henrissat B."/>
            <person name="Kuo A."/>
            <person name="Liang C."/>
            <person name="Lipzen A."/>
            <person name="Lutzoni F."/>
            <person name="Magnuson J."/>
            <person name="Mondo S."/>
            <person name="Nolan M."/>
            <person name="Ohm R."/>
            <person name="Pangilinan J."/>
            <person name="Park H.-J."/>
            <person name="Ramirez L."/>
            <person name="Alfaro M."/>
            <person name="Sun H."/>
            <person name="Tritt A."/>
            <person name="Yoshinaga Y."/>
            <person name="Zwiers L.-H."/>
            <person name="Turgeon B.G."/>
            <person name="Goodwin S.B."/>
            <person name="Spatafora J.W."/>
            <person name="Crous P.W."/>
            <person name="Grigoriev I.V."/>
        </authorList>
    </citation>
    <scope>NUCLEOTIDE SEQUENCE</scope>
    <source>
        <strain evidence="2">CBS 342.82</strain>
    </source>
</reference>
<proteinExistence type="predicted"/>
<reference evidence="2" key="2">
    <citation type="submission" date="2020-04" db="EMBL/GenBank/DDBJ databases">
        <authorList>
            <consortium name="NCBI Genome Project"/>
        </authorList>
    </citation>
    <scope>NUCLEOTIDE SEQUENCE</scope>
    <source>
        <strain evidence="2">CBS 342.82</strain>
    </source>
</reference>
<name>A0A6J3MDW8_9PEZI</name>
<gene>
    <name evidence="2" type="ORF">K489DRAFT_399297</name>
</gene>
<dbReference type="GeneID" id="54364759"/>
<protein>
    <submittedName>
        <fullName evidence="2">Uncharacterized protein</fullName>
    </submittedName>
</protein>
<dbReference type="RefSeq" id="XP_033462083.1">
    <property type="nucleotide sequence ID" value="XM_033606959.1"/>
</dbReference>
<dbReference type="AlphaFoldDB" id="A0A6J3MDW8"/>
<sequence length="206" mass="22503">MTEGGVGYVGLCVCGLGGGAESGTSCVYTSSHRSRTKRQFLCLEAKISLGGLVGWLQNPSPNPISKLVVITHQSRDAAAVYCSSVMERAQPRRKRPLLAPTLPLCEWAPADHEMMTDCRRSGRLRDQVQRKCWKEGCICIAGFTAKMLEECCTPNSIPHEQTARPPGASQVVPTIINTCTHALCVVKPHMHHRVKPIIPMLTALDE</sequence>
<keyword evidence="1" id="KW-1185">Reference proteome</keyword>
<accession>A0A6J3MDW8</accession>
<dbReference type="Proteomes" id="UP000504637">
    <property type="component" value="Unplaced"/>
</dbReference>
<reference evidence="2" key="3">
    <citation type="submission" date="2025-08" db="UniProtKB">
        <authorList>
            <consortium name="RefSeq"/>
        </authorList>
    </citation>
    <scope>IDENTIFICATION</scope>
    <source>
        <strain evidence="2">CBS 342.82</strain>
    </source>
</reference>